<dbReference type="AlphaFoldDB" id="A0A1M4Z9P5"/>
<dbReference type="Pfam" id="PF01638">
    <property type="entry name" value="HxlR"/>
    <property type="match status" value="1"/>
</dbReference>
<dbReference type="STRING" id="112248.SAMN05444392_108122"/>
<dbReference type="PANTHER" id="PTHR33204">
    <property type="entry name" value="TRANSCRIPTIONAL REGULATOR, MARR FAMILY"/>
    <property type="match status" value="1"/>
</dbReference>
<dbReference type="EMBL" id="FQVL01000008">
    <property type="protein sequence ID" value="SHF14734.1"/>
    <property type="molecule type" value="Genomic_DNA"/>
</dbReference>
<reference evidence="5 6" key="1">
    <citation type="submission" date="2016-11" db="EMBL/GenBank/DDBJ databases">
        <authorList>
            <person name="Jaros S."/>
            <person name="Januszkiewicz K."/>
            <person name="Wedrychowicz H."/>
        </authorList>
    </citation>
    <scope>NUCLEOTIDE SEQUENCE [LARGE SCALE GENOMIC DNA]</scope>
    <source>
        <strain evidence="5 6">DSM 44666</strain>
    </source>
</reference>
<dbReference type="PROSITE" id="PS51118">
    <property type="entry name" value="HTH_HXLR"/>
    <property type="match status" value="1"/>
</dbReference>
<organism evidence="5 6">
    <name type="scientific">Seinonella peptonophila</name>
    <dbReference type="NCBI Taxonomy" id="112248"/>
    <lineage>
        <taxon>Bacteria</taxon>
        <taxon>Bacillati</taxon>
        <taxon>Bacillota</taxon>
        <taxon>Bacilli</taxon>
        <taxon>Bacillales</taxon>
        <taxon>Thermoactinomycetaceae</taxon>
        <taxon>Seinonella</taxon>
    </lineage>
</organism>
<protein>
    <submittedName>
        <fullName evidence="5">Transcriptional regulator, HxlR family</fullName>
    </submittedName>
</protein>
<proteinExistence type="predicted"/>
<dbReference type="Proteomes" id="UP000184476">
    <property type="component" value="Unassembled WGS sequence"/>
</dbReference>
<dbReference type="InterPro" id="IPR036390">
    <property type="entry name" value="WH_DNA-bd_sf"/>
</dbReference>
<dbReference type="RefSeq" id="WP_073155374.1">
    <property type="nucleotide sequence ID" value="NZ_FQVL01000008.1"/>
</dbReference>
<gene>
    <name evidence="5" type="ORF">SAMN05444392_108122</name>
</gene>
<keyword evidence="6" id="KW-1185">Reference proteome</keyword>
<evidence type="ECO:0000259" key="4">
    <source>
        <dbReference type="PROSITE" id="PS51118"/>
    </source>
</evidence>
<evidence type="ECO:0000256" key="1">
    <source>
        <dbReference type="ARBA" id="ARBA00023015"/>
    </source>
</evidence>
<sequence length="115" mass="13376">MEIKLEQEQCFLSIQQALRLLGGKWSFLVLGQLFCHQPQRFNQLRRSLDNISTKSLTDTLRHLEKSGVIHRNVIPTVPVTVEYSLTDKGRAFRDVIVEMRKWGEAWGNGIQEKMH</sequence>
<accession>A0A1M4Z9P5</accession>
<evidence type="ECO:0000313" key="6">
    <source>
        <dbReference type="Proteomes" id="UP000184476"/>
    </source>
</evidence>
<dbReference type="InterPro" id="IPR036388">
    <property type="entry name" value="WH-like_DNA-bd_sf"/>
</dbReference>
<evidence type="ECO:0000313" key="5">
    <source>
        <dbReference type="EMBL" id="SHF14734.1"/>
    </source>
</evidence>
<dbReference type="OrthoDB" id="9791143at2"/>
<dbReference type="InterPro" id="IPR002577">
    <property type="entry name" value="HTH_HxlR"/>
</dbReference>
<evidence type="ECO:0000256" key="2">
    <source>
        <dbReference type="ARBA" id="ARBA00023125"/>
    </source>
</evidence>
<dbReference type="GO" id="GO:0003677">
    <property type="term" value="F:DNA binding"/>
    <property type="evidence" value="ECO:0007669"/>
    <property type="project" value="UniProtKB-KW"/>
</dbReference>
<dbReference type="Gene3D" id="1.10.10.10">
    <property type="entry name" value="Winged helix-like DNA-binding domain superfamily/Winged helix DNA-binding domain"/>
    <property type="match status" value="1"/>
</dbReference>
<feature type="domain" description="HTH hxlR-type" evidence="4">
    <location>
        <begin position="10"/>
        <end position="111"/>
    </location>
</feature>
<dbReference type="SUPFAM" id="SSF46785">
    <property type="entry name" value="Winged helix' DNA-binding domain"/>
    <property type="match status" value="1"/>
</dbReference>
<name>A0A1M4Z9P5_9BACL</name>
<keyword evidence="1" id="KW-0805">Transcription regulation</keyword>
<keyword evidence="3" id="KW-0804">Transcription</keyword>
<evidence type="ECO:0000256" key="3">
    <source>
        <dbReference type="ARBA" id="ARBA00023163"/>
    </source>
</evidence>
<dbReference type="PANTHER" id="PTHR33204:SF18">
    <property type="entry name" value="TRANSCRIPTIONAL REGULATORY PROTEIN"/>
    <property type="match status" value="1"/>
</dbReference>
<keyword evidence="2" id="KW-0238">DNA-binding</keyword>